<dbReference type="RefSeq" id="WP_017087155.1">
    <property type="nucleotide sequence ID" value="NZ_CAWNZY010000030.1"/>
</dbReference>
<evidence type="ECO:0000313" key="7">
    <source>
        <dbReference type="Proteomes" id="UP000244080"/>
    </source>
</evidence>
<dbReference type="CDD" id="cd08422">
    <property type="entry name" value="PBP2_CrgA_like"/>
    <property type="match status" value="1"/>
</dbReference>
<dbReference type="EMBL" id="PIGA01000020">
    <property type="protein sequence ID" value="PTP18350.1"/>
    <property type="molecule type" value="Genomic_DNA"/>
</dbReference>
<dbReference type="Proteomes" id="UP000244080">
    <property type="component" value="Unassembled WGS sequence"/>
</dbReference>
<dbReference type="PANTHER" id="PTHR30537:SF5">
    <property type="entry name" value="HTH-TYPE TRANSCRIPTIONAL ACTIVATOR TTDR-RELATED"/>
    <property type="match status" value="1"/>
</dbReference>
<comment type="caution">
    <text evidence="6">The sequence shown here is derived from an EMBL/GenBank/DDBJ whole genome shotgun (WGS) entry which is preliminary data.</text>
</comment>
<dbReference type="InterPro" id="IPR058163">
    <property type="entry name" value="LysR-type_TF_proteobact-type"/>
</dbReference>
<accession>A0A2T5EG27</accession>
<dbReference type="Gene3D" id="1.10.10.10">
    <property type="entry name" value="Winged helix-like DNA-binding domain superfamily/Winged helix DNA-binding domain"/>
    <property type="match status" value="1"/>
</dbReference>
<proteinExistence type="inferred from homology"/>
<comment type="similarity">
    <text evidence="1">Belongs to the LysR transcriptional regulatory family.</text>
</comment>
<evidence type="ECO:0000256" key="3">
    <source>
        <dbReference type="ARBA" id="ARBA00023125"/>
    </source>
</evidence>
<sequence length="298" mass="33930">MSLFNRLAYFNCVVEQGSISKASRIFDIQPSSISRQLSALEEELNVRLLERSTRNVGVTEAGQLFYQYSKRITGEFDEAKRVVSALHHSPRGSLKISTTVAFGESKILPLVPIFRDAFPEVDIEIEITERVVDLIEENVDIAIRSGRLPDSNLIAKKLVQNNFILCASTDYVRRNKAPQHVEDLAKHDCLVYGYKGWHDWFVLDKKPQKIDISYYIEIDSVNGQKQLILNGGGIALLPEWAIEEELKIGKLVQLLPEFTFSPCNYETSTYAIYQNRQLVPSKVRVFLDFLTEHFGTAL</sequence>
<dbReference type="GO" id="GO:0006351">
    <property type="term" value="P:DNA-templated transcription"/>
    <property type="evidence" value="ECO:0007669"/>
    <property type="project" value="TreeGrafter"/>
</dbReference>
<evidence type="ECO:0000256" key="4">
    <source>
        <dbReference type="ARBA" id="ARBA00023163"/>
    </source>
</evidence>
<dbReference type="InterPro" id="IPR036388">
    <property type="entry name" value="WH-like_DNA-bd_sf"/>
</dbReference>
<reference evidence="6 7" key="1">
    <citation type="submission" date="2017-11" db="EMBL/GenBank/DDBJ databases">
        <title>Population delineation of vibrios coincides with oyster pathogenicity.</title>
        <authorList>
            <person name="Bruto M."/>
            <person name="Labreuche Y."/>
            <person name="James A."/>
            <person name="Piel D."/>
            <person name="Chenivesse S."/>
            <person name="Petton B."/>
            <person name="Polz M.F."/>
            <person name="Le Roux F."/>
        </authorList>
    </citation>
    <scope>NUCLEOTIDE SEQUENCE [LARGE SCALE GENOMIC DNA]</scope>
    <source>
        <strain evidence="6 7">1F_55</strain>
    </source>
</reference>
<protein>
    <submittedName>
        <fullName evidence="6">LysR family transcriptional regulator</fullName>
    </submittedName>
</protein>
<keyword evidence="3" id="KW-0238">DNA-binding</keyword>
<dbReference type="GO" id="GO:0003700">
    <property type="term" value="F:DNA-binding transcription factor activity"/>
    <property type="evidence" value="ECO:0007669"/>
    <property type="project" value="InterPro"/>
</dbReference>
<keyword evidence="4" id="KW-0804">Transcription</keyword>
<dbReference type="InterPro" id="IPR000847">
    <property type="entry name" value="LysR_HTH_N"/>
</dbReference>
<dbReference type="GO" id="GO:0043565">
    <property type="term" value="F:sequence-specific DNA binding"/>
    <property type="evidence" value="ECO:0007669"/>
    <property type="project" value="TreeGrafter"/>
</dbReference>
<dbReference type="InterPro" id="IPR036390">
    <property type="entry name" value="WH_DNA-bd_sf"/>
</dbReference>
<dbReference type="PROSITE" id="PS50931">
    <property type="entry name" value="HTH_LYSR"/>
    <property type="match status" value="1"/>
</dbReference>
<dbReference type="Pfam" id="PF03466">
    <property type="entry name" value="LysR_substrate"/>
    <property type="match status" value="1"/>
</dbReference>
<dbReference type="PANTHER" id="PTHR30537">
    <property type="entry name" value="HTH-TYPE TRANSCRIPTIONAL REGULATOR"/>
    <property type="match status" value="1"/>
</dbReference>
<dbReference type="Pfam" id="PF00126">
    <property type="entry name" value="HTH_1"/>
    <property type="match status" value="1"/>
</dbReference>
<feature type="domain" description="HTH lysR-type" evidence="5">
    <location>
        <begin position="1"/>
        <end position="59"/>
    </location>
</feature>
<dbReference type="InterPro" id="IPR005119">
    <property type="entry name" value="LysR_subst-bd"/>
</dbReference>
<evidence type="ECO:0000313" key="6">
    <source>
        <dbReference type="EMBL" id="PTP18350.1"/>
    </source>
</evidence>
<gene>
    <name evidence="6" type="ORF">CWO36_13475</name>
</gene>
<dbReference type="AlphaFoldDB" id="A0A2T5EG27"/>
<dbReference type="SUPFAM" id="SSF53850">
    <property type="entry name" value="Periplasmic binding protein-like II"/>
    <property type="match status" value="1"/>
</dbReference>
<evidence type="ECO:0000256" key="2">
    <source>
        <dbReference type="ARBA" id="ARBA00023015"/>
    </source>
</evidence>
<organism evidence="6 7">
    <name type="scientific">Vibrio splendidus</name>
    <dbReference type="NCBI Taxonomy" id="29497"/>
    <lineage>
        <taxon>Bacteria</taxon>
        <taxon>Pseudomonadati</taxon>
        <taxon>Pseudomonadota</taxon>
        <taxon>Gammaproteobacteria</taxon>
        <taxon>Vibrionales</taxon>
        <taxon>Vibrionaceae</taxon>
        <taxon>Vibrio</taxon>
    </lineage>
</organism>
<evidence type="ECO:0000256" key="1">
    <source>
        <dbReference type="ARBA" id="ARBA00009437"/>
    </source>
</evidence>
<keyword evidence="2" id="KW-0805">Transcription regulation</keyword>
<dbReference type="SUPFAM" id="SSF46785">
    <property type="entry name" value="Winged helix' DNA-binding domain"/>
    <property type="match status" value="1"/>
</dbReference>
<evidence type="ECO:0000259" key="5">
    <source>
        <dbReference type="PROSITE" id="PS50931"/>
    </source>
</evidence>
<dbReference type="FunFam" id="1.10.10.10:FF:000001">
    <property type="entry name" value="LysR family transcriptional regulator"/>
    <property type="match status" value="1"/>
</dbReference>
<name>A0A2T5EG27_VIBSP</name>
<dbReference type="Gene3D" id="3.40.190.290">
    <property type="match status" value="1"/>
</dbReference>